<evidence type="ECO:0000256" key="1">
    <source>
        <dbReference type="ARBA" id="ARBA00023002"/>
    </source>
</evidence>
<dbReference type="OrthoDB" id="9777604at2"/>
<name>A0A2U1CQ00_9BURK</name>
<evidence type="ECO:0000256" key="3">
    <source>
        <dbReference type="PIRSR" id="PIRSR000103-1"/>
    </source>
</evidence>
<dbReference type="GO" id="GO:0051287">
    <property type="term" value="F:NAD binding"/>
    <property type="evidence" value="ECO:0007669"/>
    <property type="project" value="InterPro"/>
</dbReference>
<dbReference type="InterPro" id="IPR006115">
    <property type="entry name" value="6PGDH_NADP-bd"/>
</dbReference>
<keyword evidence="1" id="KW-0560">Oxidoreductase</keyword>
<evidence type="ECO:0000313" key="7">
    <source>
        <dbReference type="Proteomes" id="UP000246145"/>
    </source>
</evidence>
<dbReference type="InterPro" id="IPR036291">
    <property type="entry name" value="NAD(P)-bd_dom_sf"/>
</dbReference>
<feature type="domain" description="6-phosphogluconate dehydrogenase NADP-binding" evidence="4">
    <location>
        <begin position="6"/>
        <end position="163"/>
    </location>
</feature>
<evidence type="ECO:0000259" key="4">
    <source>
        <dbReference type="Pfam" id="PF03446"/>
    </source>
</evidence>
<dbReference type="Pfam" id="PF14833">
    <property type="entry name" value="NAD_binding_11"/>
    <property type="match status" value="1"/>
</dbReference>
<feature type="domain" description="3-hydroxyisobutyrate dehydrogenase-like NAD-binding" evidence="5">
    <location>
        <begin position="166"/>
        <end position="287"/>
    </location>
</feature>
<feature type="active site" evidence="3">
    <location>
        <position position="172"/>
    </location>
</feature>
<dbReference type="STRING" id="1231391.GCA_000308195_01745"/>
<sequence length="299" mass="31293">MVDFQTVGMIGIGQLGLPVAGNLIQAGFKVAGFRRSNMHEFTELGGRALGSPAQVARESDVVLLCLPSESASRQVLEGPEGLLAALEPGQVVIETGTYSKAFKLQQAQQLAQGGARVLEAEVSGSPPMVKARKAALYVGGEADLLEQCRPILEAISPAVFHLGDYGSAVSMKLIANYLLAIHTLAAAEAMNMGARAGFDPRTVAEVIQKGAGGSAMFGVRAPMMADRAFSPAPGPFTTLEKYLELGRAMADELGCATPMFSAAEPYYQRALGGELRNEDIAALIKLIEADSRPGQGGQG</sequence>
<keyword evidence="2" id="KW-0520">NAD</keyword>
<dbReference type="EMBL" id="QEKO01000001">
    <property type="protein sequence ID" value="PVY67959.1"/>
    <property type="molecule type" value="Genomic_DNA"/>
</dbReference>
<organism evidence="6 7">
    <name type="scientific">Pusillimonas noertemannii</name>
    <dbReference type="NCBI Taxonomy" id="305977"/>
    <lineage>
        <taxon>Bacteria</taxon>
        <taxon>Pseudomonadati</taxon>
        <taxon>Pseudomonadota</taxon>
        <taxon>Betaproteobacteria</taxon>
        <taxon>Burkholderiales</taxon>
        <taxon>Alcaligenaceae</taxon>
        <taxon>Pusillimonas</taxon>
    </lineage>
</organism>
<dbReference type="SUPFAM" id="SSF51735">
    <property type="entry name" value="NAD(P)-binding Rossmann-fold domains"/>
    <property type="match status" value="1"/>
</dbReference>
<evidence type="ECO:0000259" key="5">
    <source>
        <dbReference type="Pfam" id="PF14833"/>
    </source>
</evidence>
<dbReference type="InterPro" id="IPR015815">
    <property type="entry name" value="HIBADH-related"/>
</dbReference>
<dbReference type="Gene3D" id="3.40.50.720">
    <property type="entry name" value="NAD(P)-binding Rossmann-like Domain"/>
    <property type="match status" value="1"/>
</dbReference>
<dbReference type="PANTHER" id="PTHR43060:SF15">
    <property type="entry name" value="3-HYDROXYISOBUTYRATE DEHYDROGENASE-LIKE 1, MITOCHONDRIAL-RELATED"/>
    <property type="match status" value="1"/>
</dbReference>
<gene>
    <name evidence="6" type="ORF">C7440_0345</name>
</gene>
<protein>
    <submittedName>
        <fullName evidence="6">3-hydroxyisobutyrate dehydrogenase</fullName>
    </submittedName>
</protein>
<dbReference type="AlphaFoldDB" id="A0A2U1CQ00"/>
<dbReference type="PIRSF" id="PIRSF000103">
    <property type="entry name" value="HIBADH"/>
    <property type="match status" value="1"/>
</dbReference>
<dbReference type="Gene3D" id="1.10.1040.10">
    <property type="entry name" value="N-(1-d-carboxylethyl)-l-norvaline Dehydrogenase, domain 2"/>
    <property type="match status" value="1"/>
</dbReference>
<dbReference type="Pfam" id="PF03446">
    <property type="entry name" value="NAD_binding_2"/>
    <property type="match status" value="1"/>
</dbReference>
<proteinExistence type="predicted"/>
<dbReference type="PANTHER" id="PTHR43060">
    <property type="entry name" value="3-HYDROXYISOBUTYRATE DEHYDROGENASE-LIKE 1, MITOCHONDRIAL-RELATED"/>
    <property type="match status" value="1"/>
</dbReference>
<evidence type="ECO:0000313" key="6">
    <source>
        <dbReference type="EMBL" id="PVY67959.1"/>
    </source>
</evidence>
<dbReference type="GO" id="GO:0050661">
    <property type="term" value="F:NADP binding"/>
    <property type="evidence" value="ECO:0007669"/>
    <property type="project" value="InterPro"/>
</dbReference>
<keyword evidence="7" id="KW-1185">Reference proteome</keyword>
<dbReference type="InterPro" id="IPR013328">
    <property type="entry name" value="6PGD_dom2"/>
</dbReference>
<reference evidence="6 7" key="1">
    <citation type="submission" date="2018-04" db="EMBL/GenBank/DDBJ databases">
        <title>Genomic Encyclopedia of Type Strains, Phase IV (KMG-IV): sequencing the most valuable type-strain genomes for metagenomic binning, comparative biology and taxonomic classification.</title>
        <authorList>
            <person name="Goeker M."/>
        </authorList>
    </citation>
    <scope>NUCLEOTIDE SEQUENCE [LARGE SCALE GENOMIC DNA]</scope>
    <source>
        <strain evidence="6 7">DSM 10065</strain>
    </source>
</reference>
<dbReference type="GO" id="GO:0016491">
    <property type="term" value="F:oxidoreductase activity"/>
    <property type="evidence" value="ECO:0007669"/>
    <property type="project" value="UniProtKB-KW"/>
</dbReference>
<accession>A0A2U1CQ00</accession>
<dbReference type="Proteomes" id="UP000246145">
    <property type="component" value="Unassembled WGS sequence"/>
</dbReference>
<comment type="caution">
    <text evidence="6">The sequence shown here is derived from an EMBL/GenBank/DDBJ whole genome shotgun (WGS) entry which is preliminary data.</text>
</comment>
<dbReference type="InterPro" id="IPR008927">
    <property type="entry name" value="6-PGluconate_DH-like_C_sf"/>
</dbReference>
<dbReference type="InterPro" id="IPR029154">
    <property type="entry name" value="HIBADH-like_NADP-bd"/>
</dbReference>
<dbReference type="SUPFAM" id="SSF48179">
    <property type="entry name" value="6-phosphogluconate dehydrogenase C-terminal domain-like"/>
    <property type="match status" value="1"/>
</dbReference>
<evidence type="ECO:0000256" key="2">
    <source>
        <dbReference type="ARBA" id="ARBA00023027"/>
    </source>
</evidence>